<dbReference type="eggNOG" id="COG0475">
    <property type="taxonomic scope" value="Bacteria"/>
</dbReference>
<keyword evidence="9 11" id="KW-0472">Membrane</keyword>
<comment type="similarity">
    <text evidence="2">Belongs to the monovalent cation:proton antiporter 2 (CPA2) transporter (TC 2.A.37) family.</text>
</comment>
<feature type="transmembrane region" description="Helical" evidence="11">
    <location>
        <begin position="112"/>
        <end position="132"/>
    </location>
</feature>
<accession>A0A1G9Y6S8</accession>
<evidence type="ECO:0000256" key="8">
    <source>
        <dbReference type="ARBA" id="ARBA00023065"/>
    </source>
</evidence>
<sequence length="437" mass="45460">MMPVVAPFSGHLLLIFLLQVSLLLGTALLLGRLAVRWRMPAIVGELTAGVLLGPSVLAHFAPGVTEWLLPQRAEQMNLLDAAGQLGVLLLVAVTGTHMDLGLIRAHGRSATAVSLTGLVIPLGLGVGAGFLLPTSLIQAQHSRTVFALFLGIALCVSAIPVIAKTLMDMRLIDHRIGQLILMAGTIDDAVGWLLLSVVSAVAAGGLYFAGVAWSILSLLFFLVFMATAGHHLVRAAMRLALRSGDRAVPVATAVVLVLLCSAATHALGLEAVFGAFSCGILLGTCRDLRPDWVDPLRTVVLSVLAPLFFAAVGLRVDLRALFHPVVAGAGVLIVALAVTGKFLGAGLGAALTGMNRWEAVALGAGMNARGVVEIIIASVGLRAGILNTETYTIIVLLAVLTSVMAPPILRLAMRRVDRSFGDTAIGPAPLTGRRSST</sequence>
<protein>
    <submittedName>
        <fullName evidence="13">Kef-type K+ transport system, membrane component KefB</fullName>
    </submittedName>
</protein>
<dbReference type="OrthoDB" id="9793589at2"/>
<evidence type="ECO:0000256" key="10">
    <source>
        <dbReference type="ARBA" id="ARBA00023201"/>
    </source>
</evidence>
<feature type="transmembrane region" description="Helical" evidence="11">
    <location>
        <begin position="179"/>
        <end position="200"/>
    </location>
</feature>
<evidence type="ECO:0000313" key="13">
    <source>
        <dbReference type="EMBL" id="SDN04700.1"/>
    </source>
</evidence>
<keyword evidence="14" id="KW-1185">Reference proteome</keyword>
<dbReference type="InterPro" id="IPR038770">
    <property type="entry name" value="Na+/solute_symporter_sf"/>
</dbReference>
<feature type="transmembrane region" description="Helical" evidence="11">
    <location>
        <begin position="247"/>
        <end position="265"/>
    </location>
</feature>
<evidence type="ECO:0000256" key="6">
    <source>
        <dbReference type="ARBA" id="ARBA00022989"/>
    </source>
</evidence>
<evidence type="ECO:0000256" key="2">
    <source>
        <dbReference type="ARBA" id="ARBA00005551"/>
    </source>
</evidence>
<feature type="transmembrane region" description="Helical" evidence="11">
    <location>
        <begin position="320"/>
        <end position="338"/>
    </location>
</feature>
<feature type="domain" description="Cation/H+ exchanger transmembrane" evidence="12">
    <location>
        <begin position="27"/>
        <end position="410"/>
    </location>
</feature>
<feature type="transmembrane region" description="Helical" evidence="11">
    <location>
        <begin position="42"/>
        <end position="61"/>
    </location>
</feature>
<keyword evidence="3" id="KW-0813">Transport</keyword>
<evidence type="ECO:0000256" key="4">
    <source>
        <dbReference type="ARBA" id="ARBA00022449"/>
    </source>
</evidence>
<dbReference type="STRING" id="211114.SAMN04489726_4633"/>
<evidence type="ECO:0000259" key="12">
    <source>
        <dbReference type="Pfam" id="PF00999"/>
    </source>
</evidence>
<gene>
    <name evidence="13" type="ORF">SAMN04489726_4633</name>
</gene>
<dbReference type="Pfam" id="PF00999">
    <property type="entry name" value="Na_H_Exchanger"/>
    <property type="match status" value="1"/>
</dbReference>
<keyword evidence="5 11" id="KW-0812">Transmembrane</keyword>
<keyword evidence="8" id="KW-0406">Ion transport</keyword>
<dbReference type="GO" id="GO:0006814">
    <property type="term" value="P:sodium ion transport"/>
    <property type="evidence" value="ECO:0007669"/>
    <property type="project" value="UniProtKB-KW"/>
</dbReference>
<dbReference type="InterPro" id="IPR006153">
    <property type="entry name" value="Cation/H_exchanger_TM"/>
</dbReference>
<dbReference type="GO" id="GO:1902600">
    <property type="term" value="P:proton transmembrane transport"/>
    <property type="evidence" value="ECO:0007669"/>
    <property type="project" value="InterPro"/>
</dbReference>
<feature type="transmembrane region" description="Helical" evidence="11">
    <location>
        <begin position="144"/>
        <end position="167"/>
    </location>
</feature>
<organism evidence="13 14">
    <name type="scientific">Allokutzneria albata</name>
    <name type="common">Kibdelosporangium albatum</name>
    <dbReference type="NCBI Taxonomy" id="211114"/>
    <lineage>
        <taxon>Bacteria</taxon>
        <taxon>Bacillati</taxon>
        <taxon>Actinomycetota</taxon>
        <taxon>Actinomycetes</taxon>
        <taxon>Pseudonocardiales</taxon>
        <taxon>Pseudonocardiaceae</taxon>
        <taxon>Allokutzneria</taxon>
    </lineage>
</organism>
<keyword evidence="10" id="KW-0739">Sodium transport</keyword>
<feature type="transmembrane region" description="Helical" evidence="11">
    <location>
        <begin position="295"/>
        <end position="314"/>
    </location>
</feature>
<dbReference type="PANTHER" id="PTHR43562:SF3">
    <property type="entry name" value="SODIUM ION_PROTON EXCHANGER (EUROFUNG)"/>
    <property type="match status" value="1"/>
</dbReference>
<evidence type="ECO:0000256" key="5">
    <source>
        <dbReference type="ARBA" id="ARBA00022692"/>
    </source>
</evidence>
<dbReference type="AlphaFoldDB" id="A0A1G9Y6S8"/>
<dbReference type="Proteomes" id="UP000183376">
    <property type="component" value="Chromosome I"/>
</dbReference>
<comment type="subcellular location">
    <subcellularLocation>
        <location evidence="1">Membrane</location>
        <topology evidence="1">Multi-pass membrane protein</topology>
    </subcellularLocation>
</comment>
<evidence type="ECO:0000256" key="1">
    <source>
        <dbReference type="ARBA" id="ARBA00004141"/>
    </source>
</evidence>
<dbReference type="RefSeq" id="WP_052408285.1">
    <property type="nucleotide sequence ID" value="NZ_JOEF01000061.1"/>
</dbReference>
<dbReference type="EMBL" id="LT629701">
    <property type="protein sequence ID" value="SDN04700.1"/>
    <property type="molecule type" value="Genomic_DNA"/>
</dbReference>
<evidence type="ECO:0000256" key="9">
    <source>
        <dbReference type="ARBA" id="ARBA00023136"/>
    </source>
</evidence>
<name>A0A1G9Y6S8_ALLAB</name>
<feature type="transmembrane region" description="Helical" evidence="11">
    <location>
        <begin position="12"/>
        <end position="30"/>
    </location>
</feature>
<evidence type="ECO:0000256" key="11">
    <source>
        <dbReference type="SAM" id="Phobius"/>
    </source>
</evidence>
<feature type="transmembrane region" description="Helical" evidence="11">
    <location>
        <begin position="391"/>
        <end position="409"/>
    </location>
</feature>
<evidence type="ECO:0000313" key="14">
    <source>
        <dbReference type="Proteomes" id="UP000183376"/>
    </source>
</evidence>
<feature type="transmembrane region" description="Helical" evidence="11">
    <location>
        <begin position="206"/>
        <end position="226"/>
    </location>
</feature>
<reference evidence="13 14" key="1">
    <citation type="submission" date="2016-10" db="EMBL/GenBank/DDBJ databases">
        <authorList>
            <person name="de Groot N.N."/>
        </authorList>
    </citation>
    <scope>NUCLEOTIDE SEQUENCE [LARGE SCALE GENOMIC DNA]</scope>
    <source>
        <strain evidence="13 14">DSM 44149</strain>
    </source>
</reference>
<keyword evidence="6 11" id="KW-1133">Transmembrane helix</keyword>
<dbReference type="PANTHER" id="PTHR43562">
    <property type="entry name" value="NAPA-TYPE SODIUM/HYDROGEN ANTIPORTER"/>
    <property type="match status" value="1"/>
</dbReference>
<dbReference type="GO" id="GO:0015297">
    <property type="term" value="F:antiporter activity"/>
    <property type="evidence" value="ECO:0007669"/>
    <property type="project" value="UniProtKB-KW"/>
</dbReference>
<dbReference type="Gene3D" id="1.20.1530.20">
    <property type="match status" value="1"/>
</dbReference>
<evidence type="ECO:0000256" key="3">
    <source>
        <dbReference type="ARBA" id="ARBA00022448"/>
    </source>
</evidence>
<keyword evidence="7" id="KW-0915">Sodium</keyword>
<keyword evidence="4" id="KW-0050">Antiport</keyword>
<dbReference type="GO" id="GO:0016020">
    <property type="term" value="C:membrane"/>
    <property type="evidence" value="ECO:0007669"/>
    <property type="project" value="UniProtKB-SubCell"/>
</dbReference>
<evidence type="ECO:0000256" key="7">
    <source>
        <dbReference type="ARBA" id="ARBA00023053"/>
    </source>
</evidence>
<proteinExistence type="inferred from homology"/>
<feature type="transmembrane region" description="Helical" evidence="11">
    <location>
        <begin position="81"/>
        <end position="100"/>
    </location>
</feature>